<keyword evidence="1" id="KW-0472">Membrane</keyword>
<dbReference type="Proteomes" id="UP000076519">
    <property type="component" value="Unassembled WGS sequence"/>
</dbReference>
<dbReference type="GO" id="GO:0005524">
    <property type="term" value="F:ATP binding"/>
    <property type="evidence" value="ECO:0007669"/>
    <property type="project" value="UniProtKB-KW"/>
</dbReference>
<accession>A0A166KGP7</accession>
<keyword evidence="1" id="KW-1133">Transmembrane helix</keyword>
<feature type="transmembrane region" description="Helical" evidence="1">
    <location>
        <begin position="34"/>
        <end position="52"/>
    </location>
</feature>
<name>A0A166KGP7_LACLC</name>
<dbReference type="EMBL" id="LIYF01000005">
    <property type="protein sequence ID" value="KZK08358.1"/>
    <property type="molecule type" value="Genomic_DNA"/>
</dbReference>
<feature type="transmembrane region" description="Helical" evidence="1">
    <location>
        <begin position="57"/>
        <end position="76"/>
    </location>
</feature>
<dbReference type="AlphaFoldDB" id="A0A166KGP7"/>
<comment type="caution">
    <text evidence="2">The sequence shown here is derived from an EMBL/GenBank/DDBJ whole genome shotgun (WGS) entry which is preliminary data.</text>
</comment>
<keyword evidence="2" id="KW-0067">ATP-binding</keyword>
<dbReference type="RefSeq" id="WP_063281104.1">
    <property type="nucleotide sequence ID" value="NZ_LIYF01000005.1"/>
</dbReference>
<dbReference type="PATRIC" id="fig|1359.32.peg.1190"/>
<evidence type="ECO:0000313" key="3">
    <source>
        <dbReference type="Proteomes" id="UP000076519"/>
    </source>
</evidence>
<gene>
    <name evidence="2" type="ORF">AB996_0255</name>
</gene>
<evidence type="ECO:0000256" key="1">
    <source>
        <dbReference type="SAM" id="Phobius"/>
    </source>
</evidence>
<sequence>MLLSIVMLLTIWGAYLIGKKYKDSFFISYDRSKRGLIIIASSVLLLSFFVFVKNDGLFPVVLFSILLIGLGIYYLIHDSKRGSEGKKEN</sequence>
<organism evidence="2 3">
    <name type="scientific">Lactococcus lactis subsp. cremoris</name>
    <name type="common">Streptococcus cremoris</name>
    <dbReference type="NCBI Taxonomy" id="1359"/>
    <lineage>
        <taxon>Bacteria</taxon>
        <taxon>Bacillati</taxon>
        <taxon>Bacillota</taxon>
        <taxon>Bacilli</taxon>
        <taxon>Lactobacillales</taxon>
        <taxon>Streptococcaceae</taxon>
        <taxon>Lactococcus</taxon>
    </lineage>
</organism>
<keyword evidence="2" id="KW-0547">Nucleotide-binding</keyword>
<evidence type="ECO:0000313" key="2">
    <source>
        <dbReference type="EMBL" id="KZK08358.1"/>
    </source>
</evidence>
<reference evidence="2 3" key="1">
    <citation type="submission" date="2015-08" db="EMBL/GenBank/DDBJ databases">
        <title>Draft Genome Sequences of 11 Lactococcus lactis subspecies cremoris strains.</title>
        <authorList>
            <person name="Wels M."/>
            <person name="Backus L."/>
            <person name="Boekhorst J."/>
            <person name="Dijkstra A."/>
            <person name="Beerthuizen M."/>
            <person name="Siezen R."/>
            <person name="Bachmann H."/>
            <person name="Van Hijum S."/>
        </authorList>
    </citation>
    <scope>NUCLEOTIDE SEQUENCE [LARGE SCALE GENOMIC DNA]</scope>
    <source>
        <strain evidence="2 3">KW10</strain>
    </source>
</reference>
<proteinExistence type="predicted"/>
<keyword evidence="1" id="KW-0812">Transmembrane</keyword>
<protein>
    <submittedName>
        <fullName evidence="2">ABC transporter ATP-binding protein yrbF</fullName>
    </submittedName>
</protein>